<dbReference type="CDD" id="cd03136">
    <property type="entry name" value="GATase1_AraC_ArgR_like"/>
    <property type="match status" value="1"/>
</dbReference>
<dbReference type="GO" id="GO:0043565">
    <property type="term" value="F:sequence-specific DNA binding"/>
    <property type="evidence" value="ECO:0007669"/>
    <property type="project" value="InterPro"/>
</dbReference>
<evidence type="ECO:0000256" key="1">
    <source>
        <dbReference type="ARBA" id="ARBA00023015"/>
    </source>
</evidence>
<sequence length="320" mass="35909">MSRLFTFLLIPGFSMMDFAAVAEPLRSANRMGGDLYRWRTISQDGMPVPASNGMSIAVDGQLLELGPQDTLILVAAYDPLALINTALVQWLRRQDKAGATLGGIDTGAFVLAHAGLMKGCRMTVHWEAIDSFIESYPGLHVSHELYEIDERRLTSAGGTSSMDLMLELIAQAHGSELALKVSEQFVHGPIRARQALQRLEAPKRYNFNNRKIHAVIERIEQNLDKDMDVDELARGVCVTRRHLERLFRATLQVSPAEFRQRLRLEKARQLLQQSDLSILQISVACGYESPSYFARCYKEKFSCTPRQDRAVMTGKWATPA</sequence>
<keyword evidence="1" id="KW-0805">Transcription regulation</keyword>
<dbReference type="SMART" id="SM00342">
    <property type="entry name" value="HTH_ARAC"/>
    <property type="match status" value="1"/>
</dbReference>
<evidence type="ECO:0000256" key="3">
    <source>
        <dbReference type="ARBA" id="ARBA00023163"/>
    </source>
</evidence>
<proteinExistence type="predicted"/>
<dbReference type="PANTHER" id="PTHR43130">
    <property type="entry name" value="ARAC-FAMILY TRANSCRIPTIONAL REGULATOR"/>
    <property type="match status" value="1"/>
</dbReference>
<keyword evidence="2" id="KW-0238">DNA-binding</keyword>
<dbReference type="GO" id="GO:0003700">
    <property type="term" value="F:DNA-binding transcription factor activity"/>
    <property type="evidence" value="ECO:0007669"/>
    <property type="project" value="InterPro"/>
</dbReference>
<dbReference type="InterPro" id="IPR018060">
    <property type="entry name" value="HTH_AraC"/>
</dbReference>
<comment type="caution">
    <text evidence="6">The sequence shown here is derived from an EMBL/GenBank/DDBJ whole genome shotgun (WGS) entry which is preliminary data.</text>
</comment>
<dbReference type="PANTHER" id="PTHR43130:SF3">
    <property type="entry name" value="HTH-TYPE TRANSCRIPTIONAL REGULATOR RV1931C"/>
    <property type="match status" value="1"/>
</dbReference>
<evidence type="ECO:0000259" key="5">
    <source>
        <dbReference type="PROSITE" id="PS01124"/>
    </source>
</evidence>
<dbReference type="PROSITE" id="PS00041">
    <property type="entry name" value="HTH_ARAC_FAMILY_1"/>
    <property type="match status" value="1"/>
</dbReference>
<dbReference type="InterPro" id="IPR009057">
    <property type="entry name" value="Homeodomain-like_sf"/>
</dbReference>
<dbReference type="SUPFAM" id="SSF52317">
    <property type="entry name" value="Class I glutamine amidotransferase-like"/>
    <property type="match status" value="1"/>
</dbReference>
<gene>
    <name evidence="6" type="ORF">AUC60_02195</name>
</gene>
<evidence type="ECO:0000313" key="7">
    <source>
        <dbReference type="Proteomes" id="UP000195440"/>
    </source>
</evidence>
<dbReference type="AlphaFoldDB" id="A0A1Y3PBA9"/>
<dbReference type="Proteomes" id="UP000195440">
    <property type="component" value="Unassembled WGS sequence"/>
</dbReference>
<feature type="signal peptide" evidence="4">
    <location>
        <begin position="1"/>
        <end position="19"/>
    </location>
</feature>
<dbReference type="Gene3D" id="3.40.50.880">
    <property type="match status" value="1"/>
</dbReference>
<evidence type="ECO:0000256" key="2">
    <source>
        <dbReference type="ARBA" id="ARBA00023125"/>
    </source>
</evidence>
<dbReference type="Pfam" id="PF12833">
    <property type="entry name" value="HTH_18"/>
    <property type="match status" value="1"/>
</dbReference>
<dbReference type="Gene3D" id="1.10.10.60">
    <property type="entry name" value="Homeodomain-like"/>
    <property type="match status" value="2"/>
</dbReference>
<dbReference type="RefSeq" id="WP_087264501.1">
    <property type="nucleotide sequence ID" value="NZ_JBJGBV010000001.1"/>
</dbReference>
<dbReference type="EMBL" id="LOHF01000001">
    <property type="protein sequence ID" value="OUM75992.1"/>
    <property type="molecule type" value="Genomic_DNA"/>
</dbReference>
<dbReference type="Pfam" id="PF01965">
    <property type="entry name" value="DJ-1_PfpI"/>
    <property type="match status" value="1"/>
</dbReference>
<organism evidence="6 7">
    <name type="scientific">Pseudomonas caspiana</name>
    <dbReference type="NCBI Taxonomy" id="1451454"/>
    <lineage>
        <taxon>Bacteria</taxon>
        <taxon>Pseudomonadati</taxon>
        <taxon>Pseudomonadota</taxon>
        <taxon>Gammaproteobacteria</taxon>
        <taxon>Pseudomonadales</taxon>
        <taxon>Pseudomonadaceae</taxon>
        <taxon>Pseudomonas</taxon>
    </lineage>
</organism>
<dbReference type="InterPro" id="IPR052158">
    <property type="entry name" value="INH-QAR"/>
</dbReference>
<dbReference type="InterPro" id="IPR018062">
    <property type="entry name" value="HTH_AraC-typ_CS"/>
</dbReference>
<feature type="chain" id="PRO_5013299872" evidence="4">
    <location>
        <begin position="20"/>
        <end position="320"/>
    </location>
</feature>
<dbReference type="GO" id="GO:0009893">
    <property type="term" value="P:positive regulation of metabolic process"/>
    <property type="evidence" value="ECO:0007669"/>
    <property type="project" value="UniProtKB-ARBA"/>
</dbReference>
<dbReference type="InterPro" id="IPR029062">
    <property type="entry name" value="Class_I_gatase-like"/>
</dbReference>
<accession>A0A1Y3PBA9</accession>
<reference evidence="6 7" key="1">
    <citation type="journal article" date="2017" name="Syst. Appl. Microbiol.">
        <title>Pseudomonas caspiana sp. nov., a citrus pathogen in the Pseudomonas syringae phylogenetic group.</title>
        <authorList>
            <person name="Busquets A."/>
            <person name="Gomila M."/>
            <person name="Beiki F."/>
            <person name="Mulet M."/>
            <person name="Rahimian H."/>
            <person name="Garcia-Valdes E."/>
            <person name="Lalucat J."/>
        </authorList>
    </citation>
    <scope>NUCLEOTIDE SEQUENCE [LARGE SCALE GENOMIC DNA]</scope>
    <source>
        <strain evidence="6 7">FBF102</strain>
    </source>
</reference>
<dbReference type="OrthoDB" id="9803764at2"/>
<protein>
    <submittedName>
        <fullName evidence="6">AraC family transcriptional regulator</fullName>
    </submittedName>
</protein>
<evidence type="ECO:0000256" key="4">
    <source>
        <dbReference type="SAM" id="SignalP"/>
    </source>
</evidence>
<name>A0A1Y3PBA9_9PSED</name>
<keyword evidence="4" id="KW-0732">Signal</keyword>
<keyword evidence="3" id="KW-0804">Transcription</keyword>
<dbReference type="SUPFAM" id="SSF46689">
    <property type="entry name" value="Homeodomain-like"/>
    <property type="match status" value="2"/>
</dbReference>
<feature type="domain" description="HTH araC/xylS-type" evidence="5">
    <location>
        <begin position="213"/>
        <end position="311"/>
    </location>
</feature>
<dbReference type="PROSITE" id="PS01124">
    <property type="entry name" value="HTH_ARAC_FAMILY_2"/>
    <property type="match status" value="1"/>
</dbReference>
<evidence type="ECO:0000313" key="6">
    <source>
        <dbReference type="EMBL" id="OUM75992.1"/>
    </source>
</evidence>
<dbReference type="InterPro" id="IPR002818">
    <property type="entry name" value="DJ-1/PfpI"/>
</dbReference>
<keyword evidence="7" id="KW-1185">Reference proteome</keyword>